<evidence type="ECO:0000313" key="2">
    <source>
        <dbReference type="Proteomes" id="UP000828390"/>
    </source>
</evidence>
<protein>
    <submittedName>
        <fullName evidence="1">Uncharacterized protein</fullName>
    </submittedName>
</protein>
<proteinExistence type="predicted"/>
<keyword evidence="2" id="KW-1185">Reference proteome</keyword>
<accession>A0A9D4LSH4</accession>
<dbReference type="AlphaFoldDB" id="A0A9D4LSH4"/>
<evidence type="ECO:0000313" key="1">
    <source>
        <dbReference type="EMBL" id="KAH3863226.1"/>
    </source>
</evidence>
<dbReference type="Proteomes" id="UP000828390">
    <property type="component" value="Unassembled WGS sequence"/>
</dbReference>
<dbReference type="EMBL" id="JAIWYP010000002">
    <property type="protein sequence ID" value="KAH3863226.1"/>
    <property type="molecule type" value="Genomic_DNA"/>
</dbReference>
<sequence length="126" mass="14496">MLMPSVSFYENFPKIVNRDSFTLTNSLPTSNKSIASVAHLCTWSVMRWVGLSCVIDVRRYVFRRLRPEKDLSLVALVAGITRTWRRTRVTFEKKRRDSGGKSRKNVTMSVMVLTFLSRTATWCVSS</sequence>
<gene>
    <name evidence="1" type="ORF">DPMN_026206</name>
</gene>
<reference evidence="1" key="2">
    <citation type="submission" date="2020-11" db="EMBL/GenBank/DDBJ databases">
        <authorList>
            <person name="McCartney M.A."/>
            <person name="Auch B."/>
            <person name="Kono T."/>
            <person name="Mallez S."/>
            <person name="Becker A."/>
            <person name="Gohl D.M."/>
            <person name="Silverstein K.A.T."/>
            <person name="Koren S."/>
            <person name="Bechman K.B."/>
            <person name="Herman A."/>
            <person name="Abrahante J.E."/>
            <person name="Garbe J."/>
        </authorList>
    </citation>
    <scope>NUCLEOTIDE SEQUENCE</scope>
    <source>
        <strain evidence="1">Duluth1</strain>
        <tissue evidence="1">Whole animal</tissue>
    </source>
</reference>
<organism evidence="1 2">
    <name type="scientific">Dreissena polymorpha</name>
    <name type="common">Zebra mussel</name>
    <name type="synonym">Mytilus polymorpha</name>
    <dbReference type="NCBI Taxonomy" id="45954"/>
    <lineage>
        <taxon>Eukaryota</taxon>
        <taxon>Metazoa</taxon>
        <taxon>Spiralia</taxon>
        <taxon>Lophotrochozoa</taxon>
        <taxon>Mollusca</taxon>
        <taxon>Bivalvia</taxon>
        <taxon>Autobranchia</taxon>
        <taxon>Heteroconchia</taxon>
        <taxon>Euheterodonta</taxon>
        <taxon>Imparidentia</taxon>
        <taxon>Neoheterodontei</taxon>
        <taxon>Myida</taxon>
        <taxon>Dreissenoidea</taxon>
        <taxon>Dreissenidae</taxon>
        <taxon>Dreissena</taxon>
    </lineage>
</organism>
<reference evidence="1" key="1">
    <citation type="journal article" date="2019" name="bioRxiv">
        <title>The Genome of the Zebra Mussel, Dreissena polymorpha: A Resource for Invasive Species Research.</title>
        <authorList>
            <person name="McCartney M.A."/>
            <person name="Auch B."/>
            <person name="Kono T."/>
            <person name="Mallez S."/>
            <person name="Zhang Y."/>
            <person name="Obille A."/>
            <person name="Becker A."/>
            <person name="Abrahante J.E."/>
            <person name="Garbe J."/>
            <person name="Badalamenti J.P."/>
            <person name="Herman A."/>
            <person name="Mangelson H."/>
            <person name="Liachko I."/>
            <person name="Sullivan S."/>
            <person name="Sone E.D."/>
            <person name="Koren S."/>
            <person name="Silverstein K.A.T."/>
            <person name="Beckman K.B."/>
            <person name="Gohl D.M."/>
        </authorList>
    </citation>
    <scope>NUCLEOTIDE SEQUENCE</scope>
    <source>
        <strain evidence="1">Duluth1</strain>
        <tissue evidence="1">Whole animal</tissue>
    </source>
</reference>
<name>A0A9D4LSH4_DREPO</name>
<comment type="caution">
    <text evidence="1">The sequence shown here is derived from an EMBL/GenBank/DDBJ whole genome shotgun (WGS) entry which is preliminary data.</text>
</comment>